<dbReference type="Pfam" id="PF04258">
    <property type="entry name" value="Peptidase_A22B"/>
    <property type="match status" value="1"/>
</dbReference>
<evidence type="ECO:0000313" key="10">
    <source>
        <dbReference type="Proteomes" id="UP001214576"/>
    </source>
</evidence>
<dbReference type="Proteomes" id="UP001214576">
    <property type="component" value="Unassembled WGS sequence"/>
</dbReference>
<evidence type="ECO:0000256" key="3">
    <source>
        <dbReference type="ARBA" id="ARBA00006859"/>
    </source>
</evidence>
<evidence type="ECO:0000256" key="5">
    <source>
        <dbReference type="ARBA" id="ARBA00022801"/>
    </source>
</evidence>
<dbReference type="EMBL" id="JAKZEL010000016">
    <property type="protein sequence ID" value="KAI4536341.1"/>
    <property type="molecule type" value="Genomic_DNA"/>
</dbReference>
<proteinExistence type="inferred from homology"/>
<dbReference type="InterPro" id="IPR007369">
    <property type="entry name" value="Peptidase_A22B_SPP"/>
</dbReference>
<dbReference type="PANTHER" id="PTHR12174:SF22">
    <property type="entry name" value="SIGNAL PEPTIDE PEPTIDASE-LIKE 3"/>
    <property type="match status" value="1"/>
</dbReference>
<name>A0AAD4U0P3_OVIAM</name>
<keyword evidence="4 8" id="KW-0812">Transmembrane</keyword>
<dbReference type="PANTHER" id="PTHR12174">
    <property type="entry name" value="SIGNAL PEPTIDE PEPTIDASE"/>
    <property type="match status" value="1"/>
</dbReference>
<evidence type="ECO:0000256" key="8">
    <source>
        <dbReference type="SAM" id="Phobius"/>
    </source>
</evidence>
<feature type="transmembrane region" description="Helical" evidence="8">
    <location>
        <begin position="195"/>
        <end position="213"/>
    </location>
</feature>
<dbReference type="GO" id="GO:0042500">
    <property type="term" value="F:aspartic endopeptidase activity, intramembrane cleaving"/>
    <property type="evidence" value="ECO:0007669"/>
    <property type="project" value="InterPro"/>
</dbReference>
<feature type="transmembrane region" description="Helical" evidence="8">
    <location>
        <begin position="436"/>
        <end position="458"/>
    </location>
</feature>
<evidence type="ECO:0008006" key="11">
    <source>
        <dbReference type="Google" id="ProtNLM"/>
    </source>
</evidence>
<keyword evidence="7 8" id="KW-0472">Membrane</keyword>
<comment type="subcellular location">
    <subcellularLocation>
        <location evidence="1">Endomembrane system</location>
        <topology evidence="1">Multi-pass membrane protein</topology>
    </subcellularLocation>
    <subcellularLocation>
        <location evidence="2">Membrane</location>
        <topology evidence="2">Multi-pass membrane protein</topology>
        <orientation evidence="2">Lumenal side</orientation>
    </subcellularLocation>
</comment>
<keyword evidence="10" id="KW-1185">Reference proteome</keyword>
<dbReference type="GO" id="GO:0006465">
    <property type="term" value="P:signal peptide processing"/>
    <property type="evidence" value="ECO:0007669"/>
    <property type="project" value="TreeGrafter"/>
</dbReference>
<organism evidence="9 10">
    <name type="scientific">Ovis ammon polii</name>
    <dbReference type="NCBI Taxonomy" id="230172"/>
    <lineage>
        <taxon>Eukaryota</taxon>
        <taxon>Metazoa</taxon>
        <taxon>Chordata</taxon>
        <taxon>Craniata</taxon>
        <taxon>Vertebrata</taxon>
        <taxon>Euteleostomi</taxon>
        <taxon>Mammalia</taxon>
        <taxon>Eutheria</taxon>
        <taxon>Laurasiatheria</taxon>
        <taxon>Artiodactyla</taxon>
        <taxon>Ruminantia</taxon>
        <taxon>Pecora</taxon>
        <taxon>Bovidae</taxon>
        <taxon>Caprinae</taxon>
        <taxon>Ovis</taxon>
    </lineage>
</organism>
<evidence type="ECO:0000313" key="9">
    <source>
        <dbReference type="EMBL" id="KAI4536341.1"/>
    </source>
</evidence>
<dbReference type="SMART" id="SM00730">
    <property type="entry name" value="PSN"/>
    <property type="match status" value="1"/>
</dbReference>
<protein>
    <recommendedName>
        <fullName evidence="11">Signal peptide peptidase-like 3</fullName>
    </recommendedName>
</protein>
<keyword evidence="6 8" id="KW-1133">Transmembrane helix</keyword>
<evidence type="ECO:0000256" key="4">
    <source>
        <dbReference type="ARBA" id="ARBA00022692"/>
    </source>
</evidence>
<evidence type="ECO:0000256" key="1">
    <source>
        <dbReference type="ARBA" id="ARBA00004127"/>
    </source>
</evidence>
<feature type="transmembrane region" description="Helical" evidence="8">
    <location>
        <begin position="219"/>
        <end position="240"/>
    </location>
</feature>
<keyword evidence="5" id="KW-0378">Hydrolase</keyword>
<accession>A0AAD4U0P3</accession>
<reference evidence="9" key="1">
    <citation type="submission" date="2022-03" db="EMBL/GenBank/DDBJ databases">
        <title>Genomic analyses of argali, domestic sheep and their hybrids provide insights into chromosomal evolution, heterosis and genetic basis of agronomic traits.</title>
        <authorList>
            <person name="Li M."/>
        </authorList>
    </citation>
    <scope>NUCLEOTIDE SEQUENCE</scope>
    <source>
        <strain evidence="9">CAU-MHL-2022a</strain>
        <tissue evidence="9">Skin</tissue>
    </source>
</reference>
<evidence type="ECO:0000256" key="6">
    <source>
        <dbReference type="ARBA" id="ARBA00022989"/>
    </source>
</evidence>
<dbReference type="AlphaFoldDB" id="A0AAD4U0P3"/>
<feature type="transmembrane region" description="Helical" evidence="8">
    <location>
        <begin position="261"/>
        <end position="280"/>
    </location>
</feature>
<dbReference type="GO" id="GO:0033619">
    <property type="term" value="P:membrane protein proteolysis"/>
    <property type="evidence" value="ECO:0007669"/>
    <property type="project" value="TreeGrafter"/>
</dbReference>
<comment type="similarity">
    <text evidence="3">Belongs to the peptidase A22B family.</text>
</comment>
<dbReference type="GO" id="GO:0098553">
    <property type="term" value="C:lumenal side of endoplasmic reticulum membrane"/>
    <property type="evidence" value="ECO:0007669"/>
    <property type="project" value="TreeGrafter"/>
</dbReference>
<sequence length="506" mass="55257">MHVIRNTGLEFTLSHGQSKKASAGAPCMPHLELLNALAPLSVLMAALLSVACCRGAVDGSENFWLFGHSSRVLLSCNRGFSFHVEGHELPVCVLSVEWLLDSGPREPAAPQHIGNFDSAAPVLVAFFARWAYSLVDSSQVSTFLISILLIVYGSFRSLNMDFENQDKEKDSNSSSGSFNGNSTNNSIQTIDSTQALFLPIGASVSLLVMFFFFDSVQVVFTICTAVLATIAFAFLLLPMCQYLTRPCSPQNKISFGCCGRFTAAELLSFSLSVMLVLIWVLTGHWLLMDALAMGLCVAMIAFVRLPSLKVSCLLLSGLLIYDVFWVFFSAYIFNSNVMVKVATQPADNPLDVLSRKLHLGPNVGRDVPRLSLPGKLVFPSSTGSHFSMLGIGDIVMPGLLLCFVLRYDNYKKQANGDSCGASGPANISGRMQKVSYFHCTLIGYFVGLLTATVASRIHRAAQPALLYLVPFTLLPLLTMAYLKGDLRRMWSEPFHSKSSSSRFLEV</sequence>
<feature type="transmembrane region" description="Helical" evidence="8">
    <location>
        <begin position="464"/>
        <end position="482"/>
    </location>
</feature>
<evidence type="ECO:0000256" key="2">
    <source>
        <dbReference type="ARBA" id="ARBA00004366"/>
    </source>
</evidence>
<gene>
    <name evidence="9" type="ORF">MG293_013733</name>
</gene>
<feature type="transmembrane region" description="Helical" evidence="8">
    <location>
        <begin position="286"/>
        <end position="305"/>
    </location>
</feature>
<dbReference type="GO" id="GO:0098554">
    <property type="term" value="C:cytoplasmic side of endoplasmic reticulum membrane"/>
    <property type="evidence" value="ECO:0007669"/>
    <property type="project" value="TreeGrafter"/>
</dbReference>
<comment type="caution">
    <text evidence="9">The sequence shown here is derived from an EMBL/GenBank/DDBJ whole genome shotgun (WGS) entry which is preliminary data.</text>
</comment>
<feature type="transmembrane region" description="Helical" evidence="8">
    <location>
        <begin position="312"/>
        <end position="333"/>
    </location>
</feature>
<evidence type="ECO:0000256" key="7">
    <source>
        <dbReference type="ARBA" id="ARBA00023136"/>
    </source>
</evidence>
<feature type="transmembrane region" description="Helical" evidence="8">
    <location>
        <begin position="138"/>
        <end position="155"/>
    </location>
</feature>
<dbReference type="GO" id="GO:0030660">
    <property type="term" value="C:Golgi-associated vesicle membrane"/>
    <property type="evidence" value="ECO:0007669"/>
    <property type="project" value="TreeGrafter"/>
</dbReference>
<feature type="transmembrane region" description="Helical" evidence="8">
    <location>
        <begin position="386"/>
        <end position="405"/>
    </location>
</feature>
<dbReference type="InterPro" id="IPR006639">
    <property type="entry name" value="Preselin/SPP"/>
</dbReference>